<evidence type="ECO:0000313" key="1">
    <source>
        <dbReference type="EMBL" id="MFD0986124.1"/>
    </source>
</evidence>
<protein>
    <submittedName>
        <fullName evidence="1">Group III truncated hemoglobin</fullName>
    </submittedName>
</protein>
<keyword evidence="2" id="KW-1185">Reference proteome</keyword>
<sequence length="141" mass="15893">MSEVRPSEMVGERSASAAKEAIVRLVDSFYEKVRQDPQLGSVIGSQIGNDWTGHIERMRSFWSSQILPDEESPRDPEGVHLRLTIDEKLLSRWMDLFNVTCDELSDQHLATVFREKVSTIGRRLQRQLPSGGDHPNGDGSS</sequence>
<name>A0ABW3J7A7_9HYPH</name>
<reference evidence="2" key="1">
    <citation type="journal article" date="2019" name="Int. J. Syst. Evol. Microbiol.">
        <title>The Global Catalogue of Microorganisms (GCM) 10K type strain sequencing project: providing services to taxonomists for standard genome sequencing and annotation.</title>
        <authorList>
            <consortium name="The Broad Institute Genomics Platform"/>
            <consortium name="The Broad Institute Genome Sequencing Center for Infectious Disease"/>
            <person name="Wu L."/>
            <person name="Ma J."/>
        </authorList>
    </citation>
    <scope>NUCLEOTIDE SEQUENCE [LARGE SCALE GENOMIC DNA]</scope>
    <source>
        <strain evidence="2">CCUG 61697</strain>
    </source>
</reference>
<dbReference type="InterPro" id="IPR012292">
    <property type="entry name" value="Globin/Proto"/>
</dbReference>
<proteinExistence type="predicted"/>
<dbReference type="SUPFAM" id="SSF46458">
    <property type="entry name" value="Globin-like"/>
    <property type="match status" value="1"/>
</dbReference>
<organism evidence="1 2">
    <name type="scientific">Methyloligella solikamskensis</name>
    <dbReference type="NCBI Taxonomy" id="1177756"/>
    <lineage>
        <taxon>Bacteria</taxon>
        <taxon>Pseudomonadati</taxon>
        <taxon>Pseudomonadota</taxon>
        <taxon>Alphaproteobacteria</taxon>
        <taxon>Hyphomicrobiales</taxon>
        <taxon>Hyphomicrobiaceae</taxon>
        <taxon>Methyloligella</taxon>
    </lineage>
</organism>
<dbReference type="InterPro" id="IPR009050">
    <property type="entry name" value="Globin-like_sf"/>
</dbReference>
<dbReference type="RefSeq" id="WP_379085660.1">
    <property type="nucleotide sequence ID" value="NZ_JBHTJO010000001.1"/>
</dbReference>
<dbReference type="Gene3D" id="1.10.490.10">
    <property type="entry name" value="Globins"/>
    <property type="match status" value="1"/>
</dbReference>
<dbReference type="CDD" id="cd08916">
    <property type="entry name" value="TrHb3_P"/>
    <property type="match status" value="1"/>
</dbReference>
<comment type="caution">
    <text evidence="1">The sequence shown here is derived from an EMBL/GenBank/DDBJ whole genome shotgun (WGS) entry which is preliminary data.</text>
</comment>
<dbReference type="EMBL" id="JBHTJO010000001">
    <property type="protein sequence ID" value="MFD0986124.1"/>
    <property type="molecule type" value="Genomic_DNA"/>
</dbReference>
<dbReference type="Proteomes" id="UP001597102">
    <property type="component" value="Unassembled WGS sequence"/>
</dbReference>
<evidence type="ECO:0000313" key="2">
    <source>
        <dbReference type="Proteomes" id="UP001597102"/>
    </source>
</evidence>
<gene>
    <name evidence="1" type="ORF">ACFQ2F_03310</name>
</gene>
<accession>A0ABW3J7A7</accession>